<proteinExistence type="predicted"/>
<evidence type="ECO:0000313" key="3">
    <source>
        <dbReference type="Proteomes" id="UP000290289"/>
    </source>
</evidence>
<dbReference type="Proteomes" id="UP000290289">
    <property type="component" value="Chromosome 14"/>
</dbReference>
<keyword evidence="3" id="KW-1185">Reference proteome</keyword>
<sequence>MEEDDKSPQKLTGGHECNPTDIDSDEHFSVESNNDSEKIRSFSSKCTDYTKNLNTADTSVNEGTQLCASGDMFFQSQIGFPQLRLRGTIKGVLASCLTNKKSRKMPLD</sequence>
<accession>A0A498I0T7</accession>
<feature type="region of interest" description="Disordered" evidence="1">
    <location>
        <begin position="1"/>
        <end position="37"/>
    </location>
</feature>
<evidence type="ECO:0000313" key="2">
    <source>
        <dbReference type="EMBL" id="RXH76710.1"/>
    </source>
</evidence>
<name>A0A498I0T7_MALDO</name>
<reference evidence="2 3" key="1">
    <citation type="submission" date="2018-10" db="EMBL/GenBank/DDBJ databases">
        <title>A high-quality apple genome assembly.</title>
        <authorList>
            <person name="Hu J."/>
        </authorList>
    </citation>
    <scope>NUCLEOTIDE SEQUENCE [LARGE SCALE GENOMIC DNA]</scope>
    <source>
        <strain evidence="3">cv. HFTH1</strain>
        <tissue evidence="2">Young leaf</tissue>
    </source>
</reference>
<organism evidence="2 3">
    <name type="scientific">Malus domestica</name>
    <name type="common">Apple</name>
    <name type="synonym">Pyrus malus</name>
    <dbReference type="NCBI Taxonomy" id="3750"/>
    <lineage>
        <taxon>Eukaryota</taxon>
        <taxon>Viridiplantae</taxon>
        <taxon>Streptophyta</taxon>
        <taxon>Embryophyta</taxon>
        <taxon>Tracheophyta</taxon>
        <taxon>Spermatophyta</taxon>
        <taxon>Magnoliopsida</taxon>
        <taxon>eudicotyledons</taxon>
        <taxon>Gunneridae</taxon>
        <taxon>Pentapetalae</taxon>
        <taxon>rosids</taxon>
        <taxon>fabids</taxon>
        <taxon>Rosales</taxon>
        <taxon>Rosaceae</taxon>
        <taxon>Amygdaloideae</taxon>
        <taxon>Maleae</taxon>
        <taxon>Malus</taxon>
    </lineage>
</organism>
<feature type="compositionally biased region" description="Basic and acidic residues" evidence="1">
    <location>
        <begin position="25"/>
        <end position="37"/>
    </location>
</feature>
<dbReference type="AlphaFoldDB" id="A0A498I0T7"/>
<gene>
    <name evidence="2" type="ORF">DVH24_019598</name>
</gene>
<comment type="caution">
    <text evidence="2">The sequence shown here is derived from an EMBL/GenBank/DDBJ whole genome shotgun (WGS) entry which is preliminary data.</text>
</comment>
<evidence type="ECO:0000256" key="1">
    <source>
        <dbReference type="SAM" id="MobiDB-lite"/>
    </source>
</evidence>
<protein>
    <submittedName>
        <fullName evidence="2">Uncharacterized protein</fullName>
    </submittedName>
</protein>
<dbReference type="EMBL" id="RDQH01000340">
    <property type="protein sequence ID" value="RXH76710.1"/>
    <property type="molecule type" value="Genomic_DNA"/>
</dbReference>